<feature type="site" description="Important for catalytic activity" evidence="9">
    <location>
        <position position="26"/>
    </location>
</feature>
<keyword evidence="13" id="KW-1185">Reference proteome</keyword>
<dbReference type="GO" id="GO:0016260">
    <property type="term" value="P:selenocysteine biosynthetic process"/>
    <property type="evidence" value="ECO:0007669"/>
    <property type="project" value="InterPro"/>
</dbReference>
<evidence type="ECO:0000256" key="4">
    <source>
        <dbReference type="ARBA" id="ARBA00022741"/>
    </source>
</evidence>
<comment type="similarity">
    <text evidence="1 9">Belongs to the selenophosphate synthase 1 family. Class I subfamily.</text>
</comment>
<feature type="domain" description="PurM-like N-terminal" evidence="10">
    <location>
        <begin position="57"/>
        <end position="164"/>
    </location>
</feature>
<comment type="cofactor">
    <cofactor evidence="9">
        <name>Mg(2+)</name>
        <dbReference type="ChEBI" id="CHEBI:18420"/>
    </cofactor>
    <text evidence="9">Binds 1 Mg(2+) ion per monomer.</text>
</comment>
<dbReference type="Pfam" id="PF00586">
    <property type="entry name" value="AIRS"/>
    <property type="match status" value="1"/>
</dbReference>
<evidence type="ECO:0000313" key="12">
    <source>
        <dbReference type="EMBL" id="PZX53334.1"/>
    </source>
</evidence>
<proteinExistence type="inferred from homology"/>
<dbReference type="GO" id="GO:0005524">
    <property type="term" value="F:ATP binding"/>
    <property type="evidence" value="ECO:0007669"/>
    <property type="project" value="UniProtKB-UniRule"/>
</dbReference>
<evidence type="ECO:0000256" key="9">
    <source>
        <dbReference type="HAMAP-Rule" id="MF_00625"/>
    </source>
</evidence>
<gene>
    <name evidence="9" type="primary">selD</name>
    <name evidence="12" type="ORF">LV85_01752</name>
</gene>
<keyword evidence="7 9" id="KW-0460">Magnesium</keyword>
<dbReference type="NCBIfam" id="TIGR00476">
    <property type="entry name" value="selD"/>
    <property type="match status" value="1"/>
</dbReference>
<dbReference type="EC" id="2.7.9.3" evidence="9"/>
<evidence type="ECO:0000256" key="7">
    <source>
        <dbReference type="ARBA" id="ARBA00022842"/>
    </source>
</evidence>
<feature type="binding site" description="in other chain" evidence="9">
    <location>
        <position position="75"/>
    </location>
    <ligand>
        <name>ATP</name>
        <dbReference type="ChEBI" id="CHEBI:30616"/>
        <note>ligand shared between dimeric partners</note>
    </ligand>
</feature>
<dbReference type="SUPFAM" id="SSF55326">
    <property type="entry name" value="PurM N-terminal domain-like"/>
    <property type="match status" value="1"/>
</dbReference>
<dbReference type="PANTHER" id="PTHR10256:SF0">
    <property type="entry name" value="INACTIVE SELENIDE, WATER DIKINASE-LIKE PROTEIN-RELATED"/>
    <property type="match status" value="1"/>
</dbReference>
<dbReference type="SUPFAM" id="SSF56042">
    <property type="entry name" value="PurM C-terminal domain-like"/>
    <property type="match status" value="1"/>
</dbReference>
<dbReference type="InterPro" id="IPR023061">
    <property type="entry name" value="SelD_I"/>
</dbReference>
<dbReference type="PIRSF" id="PIRSF036407">
    <property type="entry name" value="Selenphspht_syn"/>
    <property type="match status" value="1"/>
</dbReference>
<dbReference type="CDD" id="cd02195">
    <property type="entry name" value="SelD"/>
    <property type="match status" value="1"/>
</dbReference>
<comment type="catalytic activity">
    <reaction evidence="9">
        <text>hydrogenselenide + ATP + H2O = selenophosphate + AMP + phosphate + 2 H(+)</text>
        <dbReference type="Rhea" id="RHEA:18737"/>
        <dbReference type="ChEBI" id="CHEBI:15377"/>
        <dbReference type="ChEBI" id="CHEBI:15378"/>
        <dbReference type="ChEBI" id="CHEBI:16144"/>
        <dbReference type="ChEBI" id="CHEBI:29317"/>
        <dbReference type="ChEBI" id="CHEBI:30616"/>
        <dbReference type="ChEBI" id="CHEBI:43474"/>
        <dbReference type="ChEBI" id="CHEBI:456215"/>
        <dbReference type="EC" id="2.7.9.3"/>
    </reaction>
</comment>
<feature type="binding site" description="in other chain" evidence="9">
    <location>
        <position position="26"/>
    </location>
    <ligand>
        <name>ATP</name>
        <dbReference type="ChEBI" id="CHEBI:30616"/>
        <note>ligand shared between dimeric partners</note>
    </ligand>
</feature>
<dbReference type="HAMAP" id="MF_00625">
    <property type="entry name" value="SelD"/>
    <property type="match status" value="1"/>
</dbReference>
<evidence type="ECO:0000256" key="8">
    <source>
        <dbReference type="ARBA" id="ARBA00023266"/>
    </source>
</evidence>
<evidence type="ECO:0000313" key="13">
    <source>
        <dbReference type="Proteomes" id="UP000248882"/>
    </source>
</evidence>
<comment type="function">
    <text evidence="9">Synthesizes selenophosphate from selenide and ATP.</text>
</comment>
<keyword evidence="8 9" id="KW-0711">Selenium</keyword>
<feature type="binding site" evidence="9">
    <location>
        <position position="58"/>
    </location>
    <ligand>
        <name>Mg(2+)</name>
        <dbReference type="ChEBI" id="CHEBI:18420"/>
    </ligand>
</feature>
<dbReference type="GO" id="GO:0005737">
    <property type="term" value="C:cytoplasm"/>
    <property type="evidence" value="ECO:0007669"/>
    <property type="project" value="TreeGrafter"/>
</dbReference>
<dbReference type="FunFam" id="3.90.650.10:FF:000004">
    <property type="entry name" value="Selenide, water dikinase"/>
    <property type="match status" value="1"/>
</dbReference>
<evidence type="ECO:0000256" key="6">
    <source>
        <dbReference type="ARBA" id="ARBA00022840"/>
    </source>
</evidence>
<feature type="domain" description="PurM-like C-terminal" evidence="11">
    <location>
        <begin position="176"/>
        <end position="346"/>
    </location>
</feature>
<reference evidence="12 13" key="1">
    <citation type="submission" date="2018-06" db="EMBL/GenBank/DDBJ databases">
        <title>Genomic Encyclopedia of Archaeal and Bacterial Type Strains, Phase II (KMG-II): from individual species to whole genera.</title>
        <authorList>
            <person name="Goeker M."/>
        </authorList>
    </citation>
    <scope>NUCLEOTIDE SEQUENCE [LARGE SCALE GENOMIC DNA]</scope>
    <source>
        <strain evidence="12 13">DSM 19830</strain>
    </source>
</reference>
<dbReference type="InterPro" id="IPR016188">
    <property type="entry name" value="PurM-like_N"/>
</dbReference>
<feature type="binding site" description="in other chain" evidence="9">
    <location>
        <begin position="55"/>
        <end position="57"/>
    </location>
    <ligand>
        <name>ATP</name>
        <dbReference type="ChEBI" id="CHEBI:30616"/>
        <note>ligand shared between dimeric partners</note>
    </ligand>
</feature>
<dbReference type="GO" id="GO:0004756">
    <property type="term" value="F:selenide, water dikinase activity"/>
    <property type="evidence" value="ECO:0007669"/>
    <property type="project" value="UniProtKB-UniRule"/>
</dbReference>
<dbReference type="NCBIfam" id="NF002098">
    <property type="entry name" value="PRK00943.1"/>
    <property type="match status" value="1"/>
</dbReference>
<evidence type="ECO:0000256" key="2">
    <source>
        <dbReference type="ARBA" id="ARBA00022679"/>
    </source>
</evidence>
<dbReference type="Pfam" id="PF02769">
    <property type="entry name" value="AIRS_C"/>
    <property type="match status" value="1"/>
</dbReference>
<dbReference type="Proteomes" id="UP000248882">
    <property type="component" value="Unassembled WGS sequence"/>
</dbReference>
<feature type="active site" evidence="9">
    <location>
        <position position="23"/>
    </location>
</feature>
<evidence type="ECO:0000256" key="3">
    <source>
        <dbReference type="ARBA" id="ARBA00022723"/>
    </source>
</evidence>
<dbReference type="InterPro" id="IPR036676">
    <property type="entry name" value="PurM-like_C_sf"/>
</dbReference>
<dbReference type="EMBL" id="QKZT01000006">
    <property type="protein sequence ID" value="PZX53334.1"/>
    <property type="molecule type" value="Genomic_DNA"/>
</dbReference>
<dbReference type="GO" id="GO:0000287">
    <property type="term" value="F:magnesium ion binding"/>
    <property type="evidence" value="ECO:0007669"/>
    <property type="project" value="UniProtKB-UniRule"/>
</dbReference>
<dbReference type="Gene3D" id="3.90.650.10">
    <property type="entry name" value="PurM-like C-terminal domain"/>
    <property type="match status" value="1"/>
</dbReference>
<dbReference type="FunFam" id="3.30.1330.10:FF:000003">
    <property type="entry name" value="Selenide, water dikinase"/>
    <property type="match status" value="1"/>
</dbReference>
<evidence type="ECO:0000259" key="10">
    <source>
        <dbReference type="Pfam" id="PF00586"/>
    </source>
</evidence>
<evidence type="ECO:0000256" key="1">
    <source>
        <dbReference type="ARBA" id="ARBA00008026"/>
    </source>
</evidence>
<keyword evidence="5 9" id="KW-0418">Kinase</keyword>
<feature type="binding site" description="in other chain" evidence="9">
    <location>
        <position position="98"/>
    </location>
    <ligand>
        <name>ATP</name>
        <dbReference type="ChEBI" id="CHEBI:30616"/>
        <note>ligand shared between dimeric partners</note>
    </ligand>
</feature>
<protein>
    <recommendedName>
        <fullName evidence="9">Selenide, water dikinase</fullName>
        <ecNumber evidence="9">2.7.9.3</ecNumber>
    </recommendedName>
    <alternativeName>
        <fullName evidence="9">Selenium donor protein</fullName>
    </alternativeName>
    <alternativeName>
        <fullName evidence="9">Selenophosphate synthase</fullName>
    </alternativeName>
</protein>
<dbReference type="AlphaFoldDB" id="A0A2W7QYG0"/>
<dbReference type="InterPro" id="IPR010918">
    <property type="entry name" value="PurM-like_C_dom"/>
</dbReference>
<name>A0A2W7QYG0_9BACT</name>
<organism evidence="12 13">
    <name type="scientific">Algoriphagus chordae</name>
    <dbReference type="NCBI Taxonomy" id="237019"/>
    <lineage>
        <taxon>Bacteria</taxon>
        <taxon>Pseudomonadati</taxon>
        <taxon>Bacteroidota</taxon>
        <taxon>Cytophagia</taxon>
        <taxon>Cytophagales</taxon>
        <taxon>Cyclobacteriaceae</taxon>
        <taxon>Algoriphagus</taxon>
    </lineage>
</organism>
<dbReference type="PANTHER" id="PTHR10256">
    <property type="entry name" value="SELENIDE, WATER DIKINASE"/>
    <property type="match status" value="1"/>
</dbReference>
<keyword evidence="4 9" id="KW-0547">Nucleotide-binding</keyword>
<keyword evidence="2 9" id="KW-0808">Transferase</keyword>
<evidence type="ECO:0000256" key="5">
    <source>
        <dbReference type="ARBA" id="ARBA00022777"/>
    </source>
</evidence>
<keyword evidence="6 9" id="KW-0067">ATP-binding</keyword>
<accession>A0A2W7QYG0</accession>
<dbReference type="Gene3D" id="3.30.1330.10">
    <property type="entry name" value="PurM-like, N-terminal domain"/>
    <property type="match status" value="1"/>
</dbReference>
<dbReference type="InterPro" id="IPR004536">
    <property type="entry name" value="SPS/SelD"/>
</dbReference>
<evidence type="ECO:0000259" key="11">
    <source>
        <dbReference type="Pfam" id="PF02769"/>
    </source>
</evidence>
<comment type="caution">
    <text evidence="12">The sequence shown here is derived from an EMBL/GenBank/DDBJ whole genome shotgun (WGS) entry which is preliminary data.</text>
</comment>
<dbReference type="InterPro" id="IPR036921">
    <property type="entry name" value="PurM-like_N_sf"/>
</dbReference>
<keyword evidence="3 9" id="KW-0479">Metal-binding</keyword>
<feature type="binding site" evidence="9">
    <location>
        <position position="98"/>
    </location>
    <ligand>
        <name>Mg(2+)</name>
        <dbReference type="ChEBI" id="CHEBI:18420"/>
    </ligand>
</feature>
<comment type="subunit">
    <text evidence="9">Homodimer.</text>
</comment>
<feature type="binding site" evidence="9">
    <location>
        <position position="234"/>
    </location>
    <ligand>
        <name>Mg(2+)</name>
        <dbReference type="ChEBI" id="CHEBI:18420"/>
    </ligand>
</feature>
<sequence>MQKPNSMENIPTRLTEWSEGSGCGCKIAPAILEQILSSSGSFTQTDPNLLVGNSGKDDAAVYQVSEDIAVINTVDFFTPIVDDPFDFGRIAAANALSDVYAMGGKPIFANAILSWPVEKLSPELAAKVMEGAKTICTAAGIELAGGHSIAAKDPIFGLSVNGIVHPHKIKTNNGAKAGDIIYLTKPLGVGVLATALKRQKISDKDYLNLLDTACRLNSIGEIIGNHEEVHAMTDVTGFGLLGHLIEMCEGSGLSAEIDLHKLPMIAGVQEYINQFIFPDNTYRNWNAYSAKTKGVVGMDLVKLCDPQTSGGLMLAVDPENKDWFEDSMEQQNQVIWEIGRFIERNEQLVEVMQ</sequence>
<feature type="binding site" evidence="9">
    <location>
        <begin position="146"/>
        <end position="148"/>
    </location>
    <ligand>
        <name>ATP</name>
        <dbReference type="ChEBI" id="CHEBI:30616"/>
        <note>ligand shared between dimeric partners</note>
    </ligand>
</feature>